<proteinExistence type="predicted"/>
<comment type="caution">
    <text evidence="1">The sequence shown here is derived from an EMBL/GenBank/DDBJ whole genome shotgun (WGS) entry which is preliminary data.</text>
</comment>
<evidence type="ECO:0000313" key="2">
    <source>
        <dbReference type="Proteomes" id="UP000789570"/>
    </source>
</evidence>
<gene>
    <name evidence="1" type="ORF">FCALED_LOCUS14907</name>
</gene>
<reference evidence="1" key="1">
    <citation type="submission" date="2021-06" db="EMBL/GenBank/DDBJ databases">
        <authorList>
            <person name="Kallberg Y."/>
            <person name="Tangrot J."/>
            <person name="Rosling A."/>
        </authorList>
    </citation>
    <scope>NUCLEOTIDE SEQUENCE</scope>
    <source>
        <strain evidence="1">UK204</strain>
    </source>
</reference>
<keyword evidence="2" id="KW-1185">Reference proteome</keyword>
<evidence type="ECO:0000313" key="1">
    <source>
        <dbReference type="EMBL" id="CAG8729760.1"/>
    </source>
</evidence>
<protein>
    <submittedName>
        <fullName evidence="1">10908_t:CDS:1</fullName>
    </submittedName>
</protein>
<accession>A0A9N9IC28</accession>
<dbReference type="OrthoDB" id="2319592at2759"/>
<organism evidence="1 2">
    <name type="scientific">Funneliformis caledonium</name>
    <dbReference type="NCBI Taxonomy" id="1117310"/>
    <lineage>
        <taxon>Eukaryota</taxon>
        <taxon>Fungi</taxon>
        <taxon>Fungi incertae sedis</taxon>
        <taxon>Mucoromycota</taxon>
        <taxon>Glomeromycotina</taxon>
        <taxon>Glomeromycetes</taxon>
        <taxon>Glomerales</taxon>
        <taxon>Glomeraceae</taxon>
        <taxon>Funneliformis</taxon>
    </lineage>
</organism>
<dbReference type="Proteomes" id="UP000789570">
    <property type="component" value="Unassembled WGS sequence"/>
</dbReference>
<dbReference type="AlphaFoldDB" id="A0A9N9IC28"/>
<name>A0A9N9IC28_9GLOM</name>
<sequence length="73" mass="8316">LRNMDQTNLSYVCGLTTIKDESWEMDLSNLSEIGKYLLNIGILVPLTKKKLGVFTNQVSFTSNVIFRVVFQMV</sequence>
<feature type="non-terminal residue" evidence="1">
    <location>
        <position position="1"/>
    </location>
</feature>
<dbReference type="EMBL" id="CAJVPQ010011988">
    <property type="protein sequence ID" value="CAG8729760.1"/>
    <property type="molecule type" value="Genomic_DNA"/>
</dbReference>